<evidence type="ECO:0000313" key="2">
    <source>
        <dbReference type="Proteomes" id="UP000828865"/>
    </source>
</evidence>
<organism evidence="1 2">
    <name type="scientific">Escherichia phage IsaakIselin</name>
    <dbReference type="NCBI Taxonomy" id="2851974"/>
    <lineage>
        <taxon>Viruses</taxon>
        <taxon>Duplodnaviria</taxon>
        <taxon>Heunggongvirae</taxon>
        <taxon>Uroviricota</taxon>
        <taxon>Caudoviricetes</taxon>
        <taxon>Drexlerviridae</taxon>
        <taxon>Tempevirinae</taxon>
        <taxon>Henuseptimavirus</taxon>
        <taxon>Henuseptimavirus isaaklselin</taxon>
    </lineage>
</organism>
<name>A0AAE7VU20_9CAUD</name>
<accession>A0AAE7VU20</accession>
<gene>
    <name evidence="1" type="ORF">bas10_0081</name>
</gene>
<proteinExistence type="predicted"/>
<reference evidence="2" key="1">
    <citation type="journal article" date="2021" name="PLoS Biol.">
        <title>Systematic exploration of Escherichia coli phage-host interactions with the BASEL phage collection.</title>
        <authorList>
            <person name="Maffei E."/>
            <person name="Shaidullina A."/>
            <person name="Burkolter M."/>
            <person name="Heyer Y."/>
            <person name="Estermann F."/>
            <person name="Druelle V."/>
            <person name="Sauer P."/>
            <person name="Willi L."/>
            <person name="Michaelis S."/>
            <person name="Hilbi H."/>
            <person name="Thaler D.S."/>
            <person name="Harms A."/>
        </authorList>
    </citation>
    <scope>NUCLEOTIDE SEQUENCE [LARGE SCALE GENOMIC DNA]</scope>
    <source>
        <strain evidence="2">Bas10</strain>
    </source>
</reference>
<dbReference type="Proteomes" id="UP000828865">
    <property type="component" value="Segment"/>
</dbReference>
<protein>
    <submittedName>
        <fullName evidence="1">Uncharacterized protein</fullName>
    </submittedName>
</protein>
<sequence length="64" mass="7295">MLVKIRTDYEDSPWIAAGKIYEAVLVKTGRYAGTYKFIGELGSPCYTRLERSIHIGGKDWEIVE</sequence>
<evidence type="ECO:0000313" key="1">
    <source>
        <dbReference type="EMBL" id="QXV80616.1"/>
    </source>
</evidence>
<keyword evidence="2" id="KW-1185">Reference proteome</keyword>
<dbReference type="EMBL" id="MZ501077">
    <property type="protein sequence ID" value="QXV80616.1"/>
    <property type="molecule type" value="Genomic_DNA"/>
</dbReference>